<comment type="caution">
    <text evidence="2">The sequence shown here is derived from an EMBL/GenBank/DDBJ whole genome shotgun (WGS) entry which is preliminary data.</text>
</comment>
<keyword evidence="1" id="KW-1133">Transmembrane helix</keyword>
<organism evidence="2 3">
    <name type="scientific">Candidatus Uhrbacteria bacterium CG_4_9_14_3_um_filter_50_9</name>
    <dbReference type="NCBI Taxonomy" id="1975035"/>
    <lineage>
        <taxon>Bacteria</taxon>
        <taxon>Candidatus Uhriibacteriota</taxon>
    </lineage>
</organism>
<evidence type="ECO:0000313" key="3">
    <source>
        <dbReference type="Proteomes" id="UP000229385"/>
    </source>
</evidence>
<keyword evidence="1" id="KW-0472">Membrane</keyword>
<keyword evidence="1" id="KW-0812">Transmembrane</keyword>
<evidence type="ECO:0000256" key="1">
    <source>
        <dbReference type="SAM" id="Phobius"/>
    </source>
</evidence>
<dbReference type="Proteomes" id="UP000229385">
    <property type="component" value="Unassembled WGS sequence"/>
</dbReference>
<sequence length="186" mass="21151">MGYDRRPGKFRRLGSAVGTGAMVVVLFIVFIFAVQWFRAPKEELEEVLVSSIVDVLTPDPISEAVLKAIDTESKEATLHWISTGELLGEAERGVKDDRYYFEAELSLPEIDRDVHYYQVWLIRKLPYDFFSLGEMVTNDDGAFMIEWVAGDDDVDYFEYTGIVITVNQYDGTSDPIVKRVEGEFGN</sequence>
<name>A0A2M7XC46_9BACT</name>
<reference evidence="3" key="1">
    <citation type="submission" date="2017-09" db="EMBL/GenBank/DDBJ databases">
        <title>Depth-based differentiation of microbial function through sediment-hosted aquifers and enrichment of novel symbionts in the deep terrestrial subsurface.</title>
        <authorList>
            <person name="Probst A.J."/>
            <person name="Ladd B."/>
            <person name="Jarett J.K."/>
            <person name="Geller-Mcgrath D.E."/>
            <person name="Sieber C.M.K."/>
            <person name="Emerson J.B."/>
            <person name="Anantharaman K."/>
            <person name="Thomas B.C."/>
            <person name="Malmstrom R."/>
            <person name="Stieglmeier M."/>
            <person name="Klingl A."/>
            <person name="Woyke T."/>
            <person name="Ryan C.M."/>
            <person name="Banfield J.F."/>
        </authorList>
    </citation>
    <scope>NUCLEOTIDE SEQUENCE [LARGE SCALE GENOMIC DNA]</scope>
</reference>
<gene>
    <name evidence="2" type="ORF">CO174_03350</name>
</gene>
<protein>
    <recommendedName>
        <fullName evidence="4">Anti-sigma factor</fullName>
    </recommendedName>
</protein>
<dbReference type="AlphaFoldDB" id="A0A2M7XC46"/>
<evidence type="ECO:0000313" key="2">
    <source>
        <dbReference type="EMBL" id="PJA45402.1"/>
    </source>
</evidence>
<accession>A0A2M7XC46</accession>
<feature type="transmembrane region" description="Helical" evidence="1">
    <location>
        <begin position="12"/>
        <end position="37"/>
    </location>
</feature>
<dbReference type="EMBL" id="PFWU01000040">
    <property type="protein sequence ID" value="PJA45402.1"/>
    <property type="molecule type" value="Genomic_DNA"/>
</dbReference>
<proteinExistence type="predicted"/>
<evidence type="ECO:0008006" key="4">
    <source>
        <dbReference type="Google" id="ProtNLM"/>
    </source>
</evidence>